<name>A0A840WNB9_9RHOB</name>
<comment type="caution">
    <text evidence="1">The sequence shown here is derived from an EMBL/GenBank/DDBJ whole genome shotgun (WGS) entry which is preliminary data.</text>
</comment>
<reference evidence="1 2" key="1">
    <citation type="submission" date="2020-08" db="EMBL/GenBank/DDBJ databases">
        <title>Genomic Encyclopedia of Type Strains, Phase IV (KMG-IV): sequencing the most valuable type-strain genomes for metagenomic binning, comparative biology and taxonomic classification.</title>
        <authorList>
            <person name="Goeker M."/>
        </authorList>
    </citation>
    <scope>NUCLEOTIDE SEQUENCE [LARGE SCALE GENOMIC DNA]</scope>
    <source>
        <strain evidence="1 2">DSM 103377</strain>
    </source>
</reference>
<dbReference type="PANTHER" id="PTHR36452:SF1">
    <property type="entry name" value="DUF2461 DOMAIN-CONTAINING PROTEIN"/>
    <property type="match status" value="1"/>
</dbReference>
<sequence>MLEAPFLEFRPAGFAWFDGLERDNSKAWFDAHRDIFEAEVKGPLTRLLDEIGAELGGAVKIFRQNRDVRFSKDKSPYKTNTYGVVSGVGGGSDGLYVSISSRGVTAGTGYYDMAKDQLERFRIALVEPDSGAAFAARHSAAIATGLEDRANALKTAPRGFPKDHPRIQYLRMKQVLLMQTLDRSEAQGRVPLEHALSVWHRAQPVMAWMGEHVGESTVPPEARFRR</sequence>
<dbReference type="InterPro" id="IPR012808">
    <property type="entry name" value="CHP02453"/>
</dbReference>
<proteinExistence type="predicted"/>
<dbReference type="InterPro" id="IPR015996">
    <property type="entry name" value="UCP028451"/>
</dbReference>
<organism evidence="1 2">
    <name type="scientific">Rubricella aquisinus</name>
    <dbReference type="NCBI Taxonomy" id="2028108"/>
    <lineage>
        <taxon>Bacteria</taxon>
        <taxon>Pseudomonadati</taxon>
        <taxon>Pseudomonadota</taxon>
        <taxon>Alphaproteobacteria</taxon>
        <taxon>Rhodobacterales</taxon>
        <taxon>Paracoccaceae</taxon>
        <taxon>Rubricella</taxon>
    </lineage>
</organism>
<evidence type="ECO:0000313" key="2">
    <source>
        <dbReference type="Proteomes" id="UP000553766"/>
    </source>
</evidence>
<dbReference type="PIRSF" id="PIRSF028451">
    <property type="entry name" value="UCP028451"/>
    <property type="match status" value="1"/>
</dbReference>
<dbReference type="Pfam" id="PF09365">
    <property type="entry name" value="DUF2461"/>
    <property type="match status" value="1"/>
</dbReference>
<dbReference type="RefSeq" id="WP_184011408.1">
    <property type="nucleotide sequence ID" value="NZ_JACIJS010000006.1"/>
</dbReference>
<dbReference type="EMBL" id="JACIJS010000006">
    <property type="protein sequence ID" value="MBB5516101.1"/>
    <property type="molecule type" value="Genomic_DNA"/>
</dbReference>
<dbReference type="PANTHER" id="PTHR36452">
    <property type="entry name" value="CHROMOSOME 12, WHOLE GENOME SHOTGUN SEQUENCE"/>
    <property type="match status" value="1"/>
</dbReference>
<gene>
    <name evidence="1" type="ORF">FHS89_002127</name>
</gene>
<keyword evidence="2" id="KW-1185">Reference proteome</keyword>
<evidence type="ECO:0000313" key="1">
    <source>
        <dbReference type="EMBL" id="MBB5516101.1"/>
    </source>
</evidence>
<dbReference type="AlphaFoldDB" id="A0A840WNB9"/>
<dbReference type="Proteomes" id="UP000553766">
    <property type="component" value="Unassembled WGS sequence"/>
</dbReference>
<dbReference type="NCBIfam" id="TIGR02453">
    <property type="entry name" value="TIGR02453 family protein"/>
    <property type="match status" value="1"/>
</dbReference>
<accession>A0A840WNB9</accession>
<protein>
    <submittedName>
        <fullName evidence="1">Uncharacterized protein (TIGR02453 family)</fullName>
    </submittedName>
</protein>